<protein>
    <recommendedName>
        <fullName evidence="3">NAD(P)-binding protein</fullName>
    </recommendedName>
</protein>
<organism evidence="1 2">
    <name type="scientific">Tulasnella calospora MUT 4182</name>
    <dbReference type="NCBI Taxonomy" id="1051891"/>
    <lineage>
        <taxon>Eukaryota</taxon>
        <taxon>Fungi</taxon>
        <taxon>Dikarya</taxon>
        <taxon>Basidiomycota</taxon>
        <taxon>Agaricomycotina</taxon>
        <taxon>Agaricomycetes</taxon>
        <taxon>Cantharellales</taxon>
        <taxon>Tulasnellaceae</taxon>
        <taxon>Tulasnella</taxon>
    </lineage>
</organism>
<dbReference type="HOGENOM" id="CLU_010194_17_0_1"/>
<dbReference type="InterPro" id="IPR036291">
    <property type="entry name" value="NAD(P)-bd_dom_sf"/>
</dbReference>
<evidence type="ECO:0008006" key="3">
    <source>
        <dbReference type="Google" id="ProtNLM"/>
    </source>
</evidence>
<accession>A0A0C3L4D6</accession>
<dbReference type="PANTHER" id="PTHR43431:SF7">
    <property type="entry name" value="OXIDOREDUCTASE, SHORT CHAIN DEHYDROGENASE_REDUCTASE FAMILY (AFU_ORTHOLOGUE AFUA_5G14000)"/>
    <property type="match status" value="1"/>
</dbReference>
<evidence type="ECO:0000313" key="1">
    <source>
        <dbReference type="EMBL" id="KIO28693.1"/>
    </source>
</evidence>
<name>A0A0C3L4D6_9AGAM</name>
<sequence>MASRKLPILVVAGHLTVGLPSGTGGATARLFAKNGYRVAVLARNAGQLNTFVESIKADGGDAAPFPVENYTHDSMRATFGSIRTAWPDSEIRAAVWNAGAGIFKTFLDVTEDDIKQSLNTNVIGAFAFARETILAFKEVEPNELGKRGTLIFTGATAALRGNVWTSAFAAGKHGLRALSQSLAKEFGKENIHVAHSIIDGLIRTDHGDQVKTANPSGALNPDSIAKAYLGLASQDSSAFTWELDLRPAHEKW</sequence>
<dbReference type="AlphaFoldDB" id="A0A0C3L4D6"/>
<dbReference type="SUPFAM" id="SSF51735">
    <property type="entry name" value="NAD(P)-binding Rossmann-fold domains"/>
    <property type="match status" value="1"/>
</dbReference>
<reference evidence="1 2" key="1">
    <citation type="submission" date="2014-04" db="EMBL/GenBank/DDBJ databases">
        <authorList>
            <consortium name="DOE Joint Genome Institute"/>
            <person name="Kuo A."/>
            <person name="Girlanda M."/>
            <person name="Perotto S."/>
            <person name="Kohler A."/>
            <person name="Nagy L.G."/>
            <person name="Floudas D."/>
            <person name="Copeland A."/>
            <person name="Barry K.W."/>
            <person name="Cichocki N."/>
            <person name="Veneault-Fourrey C."/>
            <person name="LaButti K."/>
            <person name="Lindquist E.A."/>
            <person name="Lipzen A."/>
            <person name="Lundell T."/>
            <person name="Morin E."/>
            <person name="Murat C."/>
            <person name="Sun H."/>
            <person name="Tunlid A."/>
            <person name="Henrissat B."/>
            <person name="Grigoriev I.V."/>
            <person name="Hibbett D.S."/>
            <person name="Martin F."/>
            <person name="Nordberg H.P."/>
            <person name="Cantor M.N."/>
            <person name="Hua S.X."/>
        </authorList>
    </citation>
    <scope>NUCLEOTIDE SEQUENCE [LARGE SCALE GENOMIC DNA]</scope>
    <source>
        <strain evidence="1 2">MUT 4182</strain>
    </source>
</reference>
<dbReference type="EMBL" id="KN822991">
    <property type="protein sequence ID" value="KIO28693.1"/>
    <property type="molecule type" value="Genomic_DNA"/>
</dbReference>
<dbReference type="PANTHER" id="PTHR43431">
    <property type="entry name" value="OXIDOREDUCTASE, SHORT CHAIN DEHYDROGENASE/REDUCTASE FAMILY (AFU_ORTHOLOGUE AFUA_5G14000)"/>
    <property type="match status" value="1"/>
</dbReference>
<dbReference type="OrthoDB" id="5399006at2759"/>
<dbReference type="Proteomes" id="UP000054248">
    <property type="component" value="Unassembled WGS sequence"/>
</dbReference>
<dbReference type="PRINTS" id="PR00081">
    <property type="entry name" value="GDHRDH"/>
</dbReference>
<reference evidence="2" key="2">
    <citation type="submission" date="2015-01" db="EMBL/GenBank/DDBJ databases">
        <title>Evolutionary Origins and Diversification of the Mycorrhizal Mutualists.</title>
        <authorList>
            <consortium name="DOE Joint Genome Institute"/>
            <consortium name="Mycorrhizal Genomics Consortium"/>
            <person name="Kohler A."/>
            <person name="Kuo A."/>
            <person name="Nagy L.G."/>
            <person name="Floudas D."/>
            <person name="Copeland A."/>
            <person name="Barry K.W."/>
            <person name="Cichocki N."/>
            <person name="Veneault-Fourrey C."/>
            <person name="LaButti K."/>
            <person name="Lindquist E.A."/>
            <person name="Lipzen A."/>
            <person name="Lundell T."/>
            <person name="Morin E."/>
            <person name="Murat C."/>
            <person name="Riley R."/>
            <person name="Ohm R."/>
            <person name="Sun H."/>
            <person name="Tunlid A."/>
            <person name="Henrissat B."/>
            <person name="Grigoriev I.V."/>
            <person name="Hibbett D.S."/>
            <person name="Martin F."/>
        </authorList>
    </citation>
    <scope>NUCLEOTIDE SEQUENCE [LARGE SCALE GENOMIC DNA]</scope>
    <source>
        <strain evidence="2">MUT 4182</strain>
    </source>
</reference>
<dbReference type="STRING" id="1051891.A0A0C3L4D6"/>
<dbReference type="Pfam" id="PF00106">
    <property type="entry name" value="adh_short"/>
    <property type="match status" value="1"/>
</dbReference>
<dbReference type="InterPro" id="IPR002347">
    <property type="entry name" value="SDR_fam"/>
</dbReference>
<keyword evidence="2" id="KW-1185">Reference proteome</keyword>
<dbReference type="Gene3D" id="3.40.50.720">
    <property type="entry name" value="NAD(P)-binding Rossmann-like Domain"/>
    <property type="match status" value="1"/>
</dbReference>
<gene>
    <name evidence="1" type="ORF">M407DRAFT_22122</name>
</gene>
<evidence type="ECO:0000313" key="2">
    <source>
        <dbReference type="Proteomes" id="UP000054248"/>
    </source>
</evidence>
<proteinExistence type="predicted"/>